<evidence type="ECO:0000256" key="7">
    <source>
        <dbReference type="ARBA" id="ARBA00022692"/>
    </source>
</evidence>
<evidence type="ECO:0000256" key="12">
    <source>
        <dbReference type="SAM" id="Phobius"/>
    </source>
</evidence>
<dbReference type="InterPro" id="IPR000620">
    <property type="entry name" value="EamA_dom"/>
</dbReference>
<protein>
    <submittedName>
        <fullName evidence="14">Multidrug transporter EmrE-like cation transporter</fullName>
    </submittedName>
</protein>
<dbReference type="Proteomes" id="UP000252415">
    <property type="component" value="Unassembled WGS sequence"/>
</dbReference>
<dbReference type="SUPFAM" id="SSF103481">
    <property type="entry name" value="Multidrug resistance efflux transporter EmrE"/>
    <property type="match status" value="1"/>
</dbReference>
<keyword evidence="6" id="KW-0441">Lipid A biosynthesis</keyword>
<reference evidence="14 15" key="1">
    <citation type="submission" date="2018-07" db="EMBL/GenBank/DDBJ databases">
        <title>Genomic Encyclopedia of Type Strains, Phase III (KMG-III): the genomes of soil and plant-associated and newly described type strains.</title>
        <authorList>
            <person name="Whitman W."/>
        </authorList>
    </citation>
    <scope>NUCLEOTIDE SEQUENCE [LARGE SCALE GENOMIC DNA]</scope>
    <source>
        <strain evidence="14 15">CECT 7506</strain>
    </source>
</reference>
<evidence type="ECO:0000256" key="9">
    <source>
        <dbReference type="ARBA" id="ARBA00022989"/>
    </source>
</evidence>
<dbReference type="PANTHER" id="PTHR30561:SF9">
    <property type="entry name" value="4-AMINO-4-DEOXY-L-ARABINOSE-PHOSPHOUNDECAPRENOL FLIPPASE SUBUNIT ARNF-RELATED"/>
    <property type="match status" value="1"/>
</dbReference>
<evidence type="ECO:0000256" key="11">
    <source>
        <dbReference type="ARBA" id="ARBA00023136"/>
    </source>
</evidence>
<dbReference type="RefSeq" id="WP_114381618.1">
    <property type="nucleotide sequence ID" value="NZ_QPJD01000011.1"/>
</dbReference>
<comment type="caution">
    <text evidence="14">The sequence shown here is derived from an EMBL/GenBank/DDBJ whole genome shotgun (WGS) entry which is preliminary data.</text>
</comment>
<evidence type="ECO:0000313" key="14">
    <source>
        <dbReference type="EMBL" id="RCW44911.1"/>
    </source>
</evidence>
<evidence type="ECO:0000256" key="1">
    <source>
        <dbReference type="ARBA" id="ARBA00004651"/>
    </source>
</evidence>
<evidence type="ECO:0000256" key="5">
    <source>
        <dbReference type="ARBA" id="ARBA00022519"/>
    </source>
</evidence>
<evidence type="ECO:0000259" key="13">
    <source>
        <dbReference type="Pfam" id="PF00892"/>
    </source>
</evidence>
<evidence type="ECO:0000256" key="2">
    <source>
        <dbReference type="ARBA" id="ARBA00007362"/>
    </source>
</evidence>
<dbReference type="AlphaFoldDB" id="A0A368VUK6"/>
<evidence type="ECO:0000256" key="8">
    <source>
        <dbReference type="ARBA" id="ARBA00022985"/>
    </source>
</evidence>
<dbReference type="Pfam" id="PF00892">
    <property type="entry name" value="EamA"/>
    <property type="match status" value="1"/>
</dbReference>
<keyword evidence="4" id="KW-0444">Lipid biosynthesis</keyword>
<dbReference type="GO" id="GO:0009103">
    <property type="term" value="P:lipopolysaccharide biosynthetic process"/>
    <property type="evidence" value="ECO:0007669"/>
    <property type="project" value="UniProtKB-KW"/>
</dbReference>
<comment type="subcellular location">
    <subcellularLocation>
        <location evidence="1">Cell membrane</location>
        <topology evidence="1">Multi-pass membrane protein</topology>
    </subcellularLocation>
</comment>
<keyword evidence="9 12" id="KW-1133">Transmembrane helix</keyword>
<evidence type="ECO:0000256" key="6">
    <source>
        <dbReference type="ARBA" id="ARBA00022556"/>
    </source>
</evidence>
<dbReference type="PANTHER" id="PTHR30561">
    <property type="entry name" value="SMR FAMILY PROTON-DEPENDENT DRUG EFFLUX TRANSPORTER SUGE"/>
    <property type="match status" value="1"/>
</dbReference>
<evidence type="ECO:0000256" key="4">
    <source>
        <dbReference type="ARBA" id="ARBA00022516"/>
    </source>
</evidence>
<dbReference type="InterPro" id="IPR000390">
    <property type="entry name" value="Small_drug/metabolite_transptr"/>
</dbReference>
<keyword evidence="8" id="KW-0448">Lipopolysaccharide biosynthesis</keyword>
<feature type="transmembrane region" description="Helical" evidence="12">
    <location>
        <begin position="95"/>
        <end position="113"/>
    </location>
</feature>
<feature type="transmembrane region" description="Helical" evidence="12">
    <location>
        <begin position="69"/>
        <end position="89"/>
    </location>
</feature>
<keyword evidence="10" id="KW-0443">Lipid metabolism</keyword>
<keyword evidence="7 12" id="KW-0812">Transmembrane</keyword>
<accession>A0A368VUK6</accession>
<dbReference type="InterPro" id="IPR037185">
    <property type="entry name" value="EmrE-like"/>
</dbReference>
<dbReference type="EMBL" id="QPJD01000011">
    <property type="protein sequence ID" value="RCW44911.1"/>
    <property type="molecule type" value="Genomic_DNA"/>
</dbReference>
<organism evidence="14 15">
    <name type="scientific">Paenibacillus prosopidis</name>
    <dbReference type="NCBI Taxonomy" id="630520"/>
    <lineage>
        <taxon>Bacteria</taxon>
        <taxon>Bacillati</taxon>
        <taxon>Bacillota</taxon>
        <taxon>Bacilli</taxon>
        <taxon>Bacillales</taxon>
        <taxon>Paenibacillaceae</taxon>
        <taxon>Paenibacillus</taxon>
    </lineage>
</organism>
<dbReference type="GO" id="GO:0022857">
    <property type="term" value="F:transmembrane transporter activity"/>
    <property type="evidence" value="ECO:0007669"/>
    <property type="project" value="InterPro"/>
</dbReference>
<dbReference type="Gene3D" id="1.10.3730.20">
    <property type="match status" value="1"/>
</dbReference>
<evidence type="ECO:0000256" key="10">
    <source>
        <dbReference type="ARBA" id="ARBA00023098"/>
    </source>
</evidence>
<evidence type="ECO:0000256" key="3">
    <source>
        <dbReference type="ARBA" id="ARBA00022475"/>
    </source>
</evidence>
<dbReference type="OrthoDB" id="513492at2"/>
<comment type="similarity">
    <text evidence="2">Belongs to the EamA transporter family.</text>
</comment>
<keyword evidence="15" id="KW-1185">Reference proteome</keyword>
<proteinExistence type="inferred from homology"/>
<gene>
    <name evidence="14" type="ORF">DFP97_111138</name>
</gene>
<feature type="domain" description="EamA" evidence="13">
    <location>
        <begin position="12"/>
        <end position="112"/>
    </location>
</feature>
<sequence length="114" mass="12738">MAYLVLFLNILLLVSGQLLWKTGMNKLDTSKGDSWVSLLWSPHIWSGLVLYGIATVMWLYVLKKLPLSLAYPLQSLAYIIALVAAVFIFHESVPAQRWIGAAIILIGIVVLAWK</sequence>
<keyword evidence="5" id="KW-0997">Cell inner membrane</keyword>
<name>A0A368VUK6_9BACL</name>
<keyword evidence="3" id="KW-1003">Cell membrane</keyword>
<keyword evidence="11 12" id="KW-0472">Membrane</keyword>
<dbReference type="GO" id="GO:0005886">
    <property type="term" value="C:plasma membrane"/>
    <property type="evidence" value="ECO:0007669"/>
    <property type="project" value="UniProtKB-SubCell"/>
</dbReference>
<feature type="transmembrane region" description="Helical" evidence="12">
    <location>
        <begin position="43"/>
        <end position="62"/>
    </location>
</feature>
<evidence type="ECO:0000313" key="15">
    <source>
        <dbReference type="Proteomes" id="UP000252415"/>
    </source>
</evidence>